<name>A0AAV7H9N6_DENCH</name>
<accession>A0AAV7H9N6</accession>
<organism evidence="2 3">
    <name type="scientific">Dendrobium chrysotoxum</name>
    <name type="common">Orchid</name>
    <dbReference type="NCBI Taxonomy" id="161865"/>
    <lineage>
        <taxon>Eukaryota</taxon>
        <taxon>Viridiplantae</taxon>
        <taxon>Streptophyta</taxon>
        <taxon>Embryophyta</taxon>
        <taxon>Tracheophyta</taxon>
        <taxon>Spermatophyta</taxon>
        <taxon>Magnoliopsida</taxon>
        <taxon>Liliopsida</taxon>
        <taxon>Asparagales</taxon>
        <taxon>Orchidaceae</taxon>
        <taxon>Epidendroideae</taxon>
        <taxon>Malaxideae</taxon>
        <taxon>Dendrobiinae</taxon>
        <taxon>Dendrobium</taxon>
    </lineage>
</organism>
<dbReference type="EMBL" id="JAGFBR010000007">
    <property type="protein sequence ID" value="KAH0464195.1"/>
    <property type="molecule type" value="Genomic_DNA"/>
</dbReference>
<dbReference type="Proteomes" id="UP000775213">
    <property type="component" value="Unassembled WGS sequence"/>
</dbReference>
<feature type="compositionally biased region" description="Basic and acidic residues" evidence="1">
    <location>
        <begin position="143"/>
        <end position="165"/>
    </location>
</feature>
<feature type="region of interest" description="Disordered" evidence="1">
    <location>
        <begin position="142"/>
        <end position="196"/>
    </location>
</feature>
<sequence length="196" mass="22050">MKPTYTNHPSITSHHLLILNPIKALMAMNGPLICLPIPPYRIGILPMYRIIAHHQLLLAQPQRHHHPNHQTYRRRHHHIPSSNEQYPHHLHAHLPEPGPNPPILQRENQPDEFRPAECTRDAVRVENGERVVDLFEKANAFVENHHSEPRNAAGEKADEKGRTGLDEAGGGGYGDETGDHALDGADDGWFAEEGDV</sequence>
<evidence type="ECO:0000313" key="3">
    <source>
        <dbReference type="Proteomes" id="UP000775213"/>
    </source>
</evidence>
<comment type="caution">
    <text evidence="2">The sequence shown here is derived from an EMBL/GenBank/DDBJ whole genome shotgun (WGS) entry which is preliminary data.</text>
</comment>
<evidence type="ECO:0000313" key="2">
    <source>
        <dbReference type="EMBL" id="KAH0464195.1"/>
    </source>
</evidence>
<feature type="compositionally biased region" description="Acidic residues" evidence="1">
    <location>
        <begin position="184"/>
        <end position="196"/>
    </location>
</feature>
<reference evidence="2 3" key="1">
    <citation type="journal article" date="2021" name="Hortic Res">
        <title>Chromosome-scale assembly of the Dendrobium chrysotoxum genome enhances the understanding of orchid evolution.</title>
        <authorList>
            <person name="Zhang Y."/>
            <person name="Zhang G.Q."/>
            <person name="Zhang D."/>
            <person name="Liu X.D."/>
            <person name="Xu X.Y."/>
            <person name="Sun W.H."/>
            <person name="Yu X."/>
            <person name="Zhu X."/>
            <person name="Wang Z.W."/>
            <person name="Zhao X."/>
            <person name="Zhong W.Y."/>
            <person name="Chen H."/>
            <person name="Yin W.L."/>
            <person name="Huang T."/>
            <person name="Niu S.C."/>
            <person name="Liu Z.J."/>
        </authorList>
    </citation>
    <scope>NUCLEOTIDE SEQUENCE [LARGE SCALE GENOMIC DNA]</scope>
    <source>
        <strain evidence="2">Lindl</strain>
    </source>
</reference>
<evidence type="ECO:0000256" key="1">
    <source>
        <dbReference type="SAM" id="MobiDB-lite"/>
    </source>
</evidence>
<keyword evidence="3" id="KW-1185">Reference proteome</keyword>
<protein>
    <submittedName>
        <fullName evidence="2">Uncharacterized protein</fullName>
    </submittedName>
</protein>
<proteinExistence type="predicted"/>
<gene>
    <name evidence="2" type="ORF">IEQ34_006981</name>
</gene>
<dbReference type="AlphaFoldDB" id="A0AAV7H9N6"/>